<dbReference type="SUPFAM" id="SSF52540">
    <property type="entry name" value="P-loop containing nucleoside triphosphate hydrolases"/>
    <property type="match status" value="1"/>
</dbReference>
<dbReference type="GO" id="GO:0005886">
    <property type="term" value="C:plasma membrane"/>
    <property type="evidence" value="ECO:0007669"/>
    <property type="project" value="TreeGrafter"/>
</dbReference>
<keyword evidence="2" id="KW-0547">Nucleotide-binding</keyword>
<sequence length="87" mass="9137">MPGRLSGGQLQRAALARALAARPEVLVCDEITSGLDALTRRGVLDLLAALKGKGGMTILLITHERAAADRLADRVLHVKAGRVATLD</sequence>
<evidence type="ECO:0000313" key="2">
    <source>
        <dbReference type="EMBL" id="NUQ87234.1"/>
    </source>
</evidence>
<reference evidence="2 3" key="1">
    <citation type="submission" date="2020-05" db="EMBL/GenBank/DDBJ databases">
        <title>DNA-SIP metagenomic assembled genomes.</title>
        <authorList>
            <person name="Yu J."/>
        </authorList>
    </citation>
    <scope>NUCLEOTIDE SEQUENCE [LARGE SCALE GENOMIC DNA]</scope>
    <source>
        <strain evidence="2">Bin5.27</strain>
    </source>
</reference>
<dbReference type="AlphaFoldDB" id="A0A850BZC3"/>
<feature type="domain" description="ABC transporter" evidence="1">
    <location>
        <begin position="3"/>
        <end position="33"/>
    </location>
</feature>
<dbReference type="Gene3D" id="3.40.50.300">
    <property type="entry name" value="P-loop containing nucleotide triphosphate hydrolases"/>
    <property type="match status" value="1"/>
</dbReference>
<dbReference type="EMBL" id="JABFXE010000088">
    <property type="protein sequence ID" value="NUQ87234.1"/>
    <property type="molecule type" value="Genomic_DNA"/>
</dbReference>
<dbReference type="InterPro" id="IPR003439">
    <property type="entry name" value="ABC_transporter-like_ATP-bd"/>
</dbReference>
<dbReference type="GO" id="GO:0022857">
    <property type="term" value="F:transmembrane transporter activity"/>
    <property type="evidence" value="ECO:0007669"/>
    <property type="project" value="TreeGrafter"/>
</dbReference>
<dbReference type="Proteomes" id="UP000574690">
    <property type="component" value="Unassembled WGS sequence"/>
</dbReference>
<proteinExistence type="predicted"/>
<evidence type="ECO:0000313" key="3">
    <source>
        <dbReference type="Proteomes" id="UP000574690"/>
    </source>
</evidence>
<dbReference type="GO" id="GO:0016887">
    <property type="term" value="F:ATP hydrolysis activity"/>
    <property type="evidence" value="ECO:0007669"/>
    <property type="project" value="InterPro"/>
</dbReference>
<dbReference type="PANTHER" id="PTHR24220:SF685">
    <property type="entry name" value="ABC TRANSPORTER RELATED"/>
    <property type="match status" value="1"/>
</dbReference>
<accession>A0A850BZC3</accession>
<protein>
    <submittedName>
        <fullName evidence="2">ATP-binding cassette domain-containing protein</fullName>
    </submittedName>
</protein>
<name>A0A850BZC3_9ACTN</name>
<comment type="caution">
    <text evidence="2">The sequence shown here is derived from an EMBL/GenBank/DDBJ whole genome shotgun (WGS) entry which is preliminary data.</text>
</comment>
<organism evidence="2 3">
    <name type="scientific">Glycomyces artemisiae</name>
    <dbReference type="NCBI Taxonomy" id="1076443"/>
    <lineage>
        <taxon>Bacteria</taxon>
        <taxon>Bacillati</taxon>
        <taxon>Actinomycetota</taxon>
        <taxon>Actinomycetes</taxon>
        <taxon>Glycomycetales</taxon>
        <taxon>Glycomycetaceae</taxon>
        <taxon>Glycomyces</taxon>
    </lineage>
</organism>
<evidence type="ECO:0000259" key="1">
    <source>
        <dbReference type="Pfam" id="PF00005"/>
    </source>
</evidence>
<dbReference type="Pfam" id="PF00005">
    <property type="entry name" value="ABC_tran"/>
    <property type="match status" value="1"/>
</dbReference>
<dbReference type="InterPro" id="IPR015854">
    <property type="entry name" value="ABC_transpr_LolD-like"/>
</dbReference>
<gene>
    <name evidence="2" type="ORF">HOQ43_02045</name>
</gene>
<dbReference type="PANTHER" id="PTHR24220">
    <property type="entry name" value="IMPORT ATP-BINDING PROTEIN"/>
    <property type="match status" value="1"/>
</dbReference>
<keyword evidence="2" id="KW-0067">ATP-binding</keyword>
<dbReference type="InterPro" id="IPR027417">
    <property type="entry name" value="P-loop_NTPase"/>
</dbReference>
<dbReference type="GO" id="GO:0005524">
    <property type="term" value="F:ATP binding"/>
    <property type="evidence" value="ECO:0007669"/>
    <property type="project" value="UniProtKB-KW"/>
</dbReference>